<dbReference type="InterPro" id="IPR009061">
    <property type="entry name" value="DNA-bd_dom_put_sf"/>
</dbReference>
<dbReference type="GO" id="GO:0003677">
    <property type="term" value="F:DNA binding"/>
    <property type="evidence" value="ECO:0007669"/>
    <property type="project" value="UniProtKB-KW"/>
</dbReference>
<dbReference type="EMBL" id="SDMQ01000018">
    <property type="protein sequence ID" value="TBT82722.1"/>
    <property type="molecule type" value="Genomic_DNA"/>
</dbReference>
<dbReference type="SUPFAM" id="SSF54593">
    <property type="entry name" value="Glyoxalase/Bleomycin resistance protein/Dihydroxybiphenyl dioxygenase"/>
    <property type="match status" value="1"/>
</dbReference>
<name>A0A4Q9KAV3_9ACTN</name>
<dbReference type="SUPFAM" id="SSF46955">
    <property type="entry name" value="Putative DNA-binding domain"/>
    <property type="match status" value="1"/>
</dbReference>
<evidence type="ECO:0000256" key="1">
    <source>
        <dbReference type="ARBA" id="ARBA00023125"/>
    </source>
</evidence>
<evidence type="ECO:0000313" key="5">
    <source>
        <dbReference type="Proteomes" id="UP000292373"/>
    </source>
</evidence>
<keyword evidence="1" id="KW-0238">DNA-binding</keyword>
<keyword evidence="5" id="KW-1185">Reference proteome</keyword>
<proteinExistence type="predicted"/>
<feature type="domain" description="HTH merR-type" evidence="2">
    <location>
        <begin position="5"/>
        <end position="75"/>
    </location>
</feature>
<sequence length="243" mass="26808">MSDDLLNVGPFAKRAGLSVHALRHYDALGLLKPTEVDPDTGYRRYSTSLFTTARLIADLRWLDVPLPDVRDIVAAPSSDRVRALLESHADRLVRTRKHLDQQIAQCSAYASEGVPMPTVATTVVPVQLKIRVADKDRARRFYEDAFGLAAQVIRHTEDADYDGYLFGDYGQPGFFLLLLVDDTDFDCPGRSTLGLLVPDLDTIHHQALAAGATETVPITDAEGMPRASAVTDLDGNWVWLYQG</sequence>
<dbReference type="RefSeq" id="WP_131169892.1">
    <property type="nucleotide sequence ID" value="NZ_SDMQ01000018.1"/>
</dbReference>
<feature type="domain" description="VOC" evidence="3">
    <location>
        <begin position="124"/>
        <end position="243"/>
    </location>
</feature>
<reference evidence="4 5" key="1">
    <citation type="submission" date="2019-01" db="EMBL/GenBank/DDBJ databases">
        <title>Lactibacter flavus gen. nov., sp. nov., a novel bacterium of the family Propionibacteriaceae isolated from raw milk and dairy products.</title>
        <authorList>
            <person name="Huptas C."/>
            <person name="Wenning M."/>
            <person name="Breitenwieser F."/>
            <person name="Doll E."/>
            <person name="Von Neubeck M."/>
            <person name="Busse H.-J."/>
            <person name="Scherer S."/>
        </authorList>
    </citation>
    <scope>NUCLEOTIDE SEQUENCE [LARGE SCALE GENOMIC DNA]</scope>
    <source>
        <strain evidence="4 5">KCTC 33808</strain>
    </source>
</reference>
<dbReference type="InterPro" id="IPR047057">
    <property type="entry name" value="MerR_fam"/>
</dbReference>
<dbReference type="PROSITE" id="PS00552">
    <property type="entry name" value="HTH_MERR_1"/>
    <property type="match status" value="1"/>
</dbReference>
<dbReference type="InterPro" id="IPR000551">
    <property type="entry name" value="MerR-type_HTH_dom"/>
</dbReference>
<dbReference type="Pfam" id="PF13411">
    <property type="entry name" value="MerR_1"/>
    <property type="match status" value="1"/>
</dbReference>
<dbReference type="Pfam" id="PF00903">
    <property type="entry name" value="Glyoxalase"/>
    <property type="match status" value="1"/>
</dbReference>
<dbReference type="Gene3D" id="3.10.180.10">
    <property type="entry name" value="2,3-Dihydroxybiphenyl 1,2-Dioxygenase, domain 1"/>
    <property type="match status" value="1"/>
</dbReference>
<dbReference type="InterPro" id="IPR004360">
    <property type="entry name" value="Glyas_Fos-R_dOase_dom"/>
</dbReference>
<dbReference type="Gene3D" id="1.10.1660.10">
    <property type="match status" value="1"/>
</dbReference>
<dbReference type="OrthoDB" id="7849865at2"/>
<comment type="caution">
    <text evidence="4">The sequence shown here is derived from an EMBL/GenBank/DDBJ whole genome shotgun (WGS) entry which is preliminary data.</text>
</comment>
<dbReference type="Proteomes" id="UP000292373">
    <property type="component" value="Unassembled WGS sequence"/>
</dbReference>
<accession>A0A4Q9KAV3</accession>
<evidence type="ECO:0000259" key="2">
    <source>
        <dbReference type="PROSITE" id="PS50937"/>
    </source>
</evidence>
<dbReference type="GO" id="GO:0003700">
    <property type="term" value="F:DNA-binding transcription factor activity"/>
    <property type="evidence" value="ECO:0007669"/>
    <property type="project" value="InterPro"/>
</dbReference>
<evidence type="ECO:0000313" key="4">
    <source>
        <dbReference type="EMBL" id="TBT82722.1"/>
    </source>
</evidence>
<dbReference type="PROSITE" id="PS51819">
    <property type="entry name" value="VOC"/>
    <property type="match status" value="1"/>
</dbReference>
<gene>
    <name evidence="4" type="ORF">ET989_13590</name>
</gene>
<dbReference type="PROSITE" id="PS50937">
    <property type="entry name" value="HTH_MERR_2"/>
    <property type="match status" value="1"/>
</dbReference>
<dbReference type="SMART" id="SM00422">
    <property type="entry name" value="HTH_MERR"/>
    <property type="match status" value="1"/>
</dbReference>
<organism evidence="4 5">
    <name type="scientific">Propioniciclava sinopodophylli</name>
    <dbReference type="NCBI Taxonomy" id="1837344"/>
    <lineage>
        <taxon>Bacteria</taxon>
        <taxon>Bacillati</taxon>
        <taxon>Actinomycetota</taxon>
        <taxon>Actinomycetes</taxon>
        <taxon>Propionibacteriales</taxon>
        <taxon>Propionibacteriaceae</taxon>
        <taxon>Propioniciclava</taxon>
    </lineage>
</organism>
<dbReference type="PANTHER" id="PTHR30204">
    <property type="entry name" value="REDOX-CYCLING DRUG-SENSING TRANSCRIPTIONAL ACTIVATOR SOXR"/>
    <property type="match status" value="1"/>
</dbReference>
<protein>
    <submittedName>
        <fullName evidence="4">MerR family transcriptional regulator</fullName>
    </submittedName>
</protein>
<dbReference type="InterPro" id="IPR037523">
    <property type="entry name" value="VOC_core"/>
</dbReference>
<dbReference type="InterPro" id="IPR029068">
    <property type="entry name" value="Glyas_Bleomycin-R_OHBP_Dase"/>
</dbReference>
<dbReference type="AlphaFoldDB" id="A0A4Q9KAV3"/>
<dbReference type="PANTHER" id="PTHR30204:SF97">
    <property type="entry name" value="MERR FAMILY REGULATORY PROTEIN"/>
    <property type="match status" value="1"/>
</dbReference>
<evidence type="ECO:0000259" key="3">
    <source>
        <dbReference type="PROSITE" id="PS51819"/>
    </source>
</evidence>